<dbReference type="GO" id="GO:0009506">
    <property type="term" value="C:plasmodesma"/>
    <property type="evidence" value="ECO:0007669"/>
    <property type="project" value="UniProtKB-ARBA"/>
</dbReference>
<dbReference type="Gramene" id="Solyc07g065330.3.1">
    <property type="protein sequence ID" value="Solyc07g065330.3.1"/>
    <property type="gene ID" value="Solyc07g065330.3"/>
</dbReference>
<dbReference type="OMA" id="LLHYCLN"/>
<dbReference type="SMART" id="SM00835">
    <property type="entry name" value="Cupin_1"/>
    <property type="match status" value="1"/>
</dbReference>
<dbReference type="CDD" id="cd02241">
    <property type="entry name" value="cupin_OxOx"/>
    <property type="match status" value="1"/>
</dbReference>
<keyword evidence="21" id="KW-1185">Reference proteome</keyword>
<keyword evidence="9 16" id="KW-1015">Disulfide bond</keyword>
<reference evidence="20" key="1">
    <citation type="journal article" date="2012" name="Nature">
        <title>The tomato genome sequence provides insights into fleshy fruit evolution.</title>
        <authorList>
            <consortium name="Tomato Genome Consortium"/>
        </authorList>
    </citation>
    <scope>NUCLEOTIDE SEQUENCE [LARGE SCALE GENOMIC DNA]</scope>
    <source>
        <strain evidence="20">cv. Heinz 1706</strain>
    </source>
</reference>
<evidence type="ECO:0000256" key="2">
    <source>
        <dbReference type="ARBA" id="ARBA00004271"/>
    </source>
</evidence>
<keyword evidence="10 14" id="KW-0464">Manganese</keyword>
<evidence type="ECO:0000313" key="21">
    <source>
        <dbReference type="Proteomes" id="UP000004994"/>
    </source>
</evidence>
<dbReference type="GO" id="GO:0010497">
    <property type="term" value="P:plasmodesmata-mediated intercellular transport"/>
    <property type="evidence" value="ECO:0007669"/>
    <property type="project" value="UniProtKB-ARBA"/>
</dbReference>
<keyword evidence="7" id="KW-0732">Signal</keyword>
<comment type="subcellular location">
    <subcellularLocation>
        <location evidence="2 17">Secreted</location>
        <location evidence="2 17">Extracellular space</location>
        <location evidence="2 17">Apoplast</location>
    </subcellularLocation>
</comment>
<feature type="binding site" evidence="14">
    <location>
        <position position="137"/>
    </location>
    <ligand>
        <name>oxalate</name>
        <dbReference type="ChEBI" id="CHEBI:30623"/>
    </ligand>
</feature>
<dbReference type="Gene3D" id="2.60.120.10">
    <property type="entry name" value="Jelly Rolls"/>
    <property type="match status" value="1"/>
</dbReference>
<comment type="catalytic activity">
    <reaction evidence="11">
        <text>2 superoxide + 2 H(+) = H2O2 + O2</text>
        <dbReference type="Rhea" id="RHEA:20696"/>
        <dbReference type="ChEBI" id="CHEBI:15378"/>
        <dbReference type="ChEBI" id="CHEBI:15379"/>
        <dbReference type="ChEBI" id="CHEBI:16240"/>
        <dbReference type="ChEBI" id="CHEBI:18421"/>
        <dbReference type="EC" id="1.15.1.1"/>
    </reaction>
</comment>
<dbReference type="AlphaFoldDB" id="A0A3Q7ICH6"/>
<protein>
    <recommendedName>
        <fullName evidence="17">Germin-like protein</fullName>
    </recommendedName>
</protein>
<dbReference type="PRINTS" id="PR00325">
    <property type="entry name" value="GERMIN"/>
</dbReference>
<comment type="subunit">
    <text evidence="13">Monomer. In the absence of manganese, it forms tetrameric and pentameric forms which show superoxide dismutase activity.</text>
</comment>
<keyword evidence="6 14" id="KW-0479">Metal-binding</keyword>
<dbReference type="Pfam" id="PF00190">
    <property type="entry name" value="Cupin_1"/>
    <property type="match status" value="1"/>
</dbReference>
<evidence type="ECO:0000256" key="9">
    <source>
        <dbReference type="ARBA" id="ARBA00023157"/>
    </source>
</evidence>
<comment type="similarity">
    <text evidence="3 17">Belongs to the germin family.</text>
</comment>
<comment type="cofactor">
    <cofactor evidence="1">
        <name>Mn(2+)</name>
        <dbReference type="ChEBI" id="CHEBI:29035"/>
    </cofactor>
</comment>
<keyword evidence="4 17" id="KW-0052">Apoplast</keyword>
<evidence type="ECO:0000256" key="18">
    <source>
        <dbReference type="SAM" id="Phobius"/>
    </source>
</evidence>
<dbReference type="PaxDb" id="4081-Solyc07g065330.2.1"/>
<dbReference type="GO" id="GO:0004784">
    <property type="term" value="F:superoxide dismutase activity"/>
    <property type="evidence" value="ECO:0007669"/>
    <property type="project" value="UniProtKB-EC"/>
</dbReference>
<name>A0A3Q7ICH6_SOLLC</name>
<dbReference type="InterPro" id="IPR006045">
    <property type="entry name" value="Cupin_1"/>
</dbReference>
<feature type="binding site" evidence="15">
    <location>
        <position position="181"/>
    </location>
    <ligand>
        <name>Mn(2+)</name>
        <dbReference type="ChEBI" id="CHEBI:29035"/>
    </ligand>
</feature>
<dbReference type="PROSITE" id="PS00725">
    <property type="entry name" value="GERMIN"/>
    <property type="match status" value="1"/>
</dbReference>
<evidence type="ECO:0000256" key="16">
    <source>
        <dbReference type="PIRSR" id="PIRSR601929-3"/>
    </source>
</evidence>
<evidence type="ECO:0000256" key="7">
    <source>
        <dbReference type="ARBA" id="ARBA00022729"/>
    </source>
</evidence>
<evidence type="ECO:0000256" key="3">
    <source>
        <dbReference type="ARBA" id="ARBA00007456"/>
    </source>
</evidence>
<feature type="binding site" evidence="14">
    <location>
        <position position="142"/>
    </location>
    <ligand>
        <name>oxalate</name>
        <dbReference type="ChEBI" id="CHEBI:30623"/>
    </ligand>
</feature>
<dbReference type="FunFam" id="2.60.120.10:FF:000025">
    <property type="entry name" value="germin-like protein subfamily 2 member 1"/>
    <property type="match status" value="1"/>
</dbReference>
<dbReference type="PANTHER" id="PTHR31238">
    <property type="entry name" value="GERMIN-LIKE PROTEIN SUBFAMILY 3 MEMBER 3"/>
    <property type="match status" value="1"/>
</dbReference>
<evidence type="ECO:0000256" key="6">
    <source>
        <dbReference type="ARBA" id="ARBA00022723"/>
    </source>
</evidence>
<dbReference type="InterPro" id="IPR019780">
    <property type="entry name" value="Germin_Mn-BS"/>
</dbReference>
<dbReference type="EnsemblPlants" id="Solyc07g065330.3.1">
    <property type="protein sequence ID" value="Solyc07g065330.3.1"/>
    <property type="gene ID" value="Solyc07g065330.3"/>
</dbReference>
<evidence type="ECO:0000256" key="8">
    <source>
        <dbReference type="ARBA" id="ARBA00023002"/>
    </source>
</evidence>
<keyword evidence="8" id="KW-0560">Oxidoreductase</keyword>
<evidence type="ECO:0000313" key="20">
    <source>
        <dbReference type="EnsemblPlants" id="Solyc07g065330.3.1"/>
    </source>
</evidence>
<evidence type="ECO:0000256" key="17">
    <source>
        <dbReference type="RuleBase" id="RU366015"/>
    </source>
</evidence>
<sequence length="246" mass="27219">MQSRTNLCIYIYGIFNKDVNNLTLTITMIMKISFFLAFSFYICLCRGKDSDNLYDVCPTDATRKNVFINGYPCKNPAQITASDFKSSGLSKEGDTDNFQRSSTTLVTAAEFAGLNTLGLSVARTDLDVDGVIMPHAHPRASEMMFVGKGVVIAGFIDTKSQVFQKTLKQGDVFIVPRGLLHYNLNSGFELATVYSVLSSQNPGMLSISDAMFAPVVSEPMRDLMKKLFSRSNLGTNQIKNVTSFRY</sequence>
<evidence type="ECO:0000256" key="11">
    <source>
        <dbReference type="ARBA" id="ARBA00049204"/>
    </source>
</evidence>
<feature type="binding site" evidence="15">
    <location>
        <position position="137"/>
    </location>
    <ligand>
        <name>Mn(2+)</name>
        <dbReference type="ChEBI" id="CHEBI:29035"/>
    </ligand>
</feature>
<feature type="binding site" evidence="15">
    <location>
        <position position="135"/>
    </location>
    <ligand>
        <name>Mn(2+)</name>
        <dbReference type="ChEBI" id="CHEBI:29035"/>
    </ligand>
</feature>
<keyword evidence="18" id="KW-0812">Transmembrane</keyword>
<evidence type="ECO:0000256" key="10">
    <source>
        <dbReference type="ARBA" id="ARBA00023211"/>
    </source>
</evidence>
<dbReference type="InterPro" id="IPR014710">
    <property type="entry name" value="RmlC-like_jellyroll"/>
</dbReference>
<keyword evidence="18" id="KW-1133">Transmembrane helix</keyword>
<keyword evidence="5 17" id="KW-0964">Secreted</keyword>
<dbReference type="OrthoDB" id="1921208at2759"/>
<dbReference type="SUPFAM" id="SSF51182">
    <property type="entry name" value="RmlC-like cupins"/>
    <property type="match status" value="1"/>
</dbReference>
<gene>
    <name evidence="20" type="primary">LOC101257878</name>
</gene>
<dbReference type="InterPro" id="IPR001929">
    <property type="entry name" value="Germin"/>
</dbReference>
<evidence type="ECO:0000256" key="13">
    <source>
        <dbReference type="ARBA" id="ARBA00064720"/>
    </source>
</evidence>
<evidence type="ECO:0000256" key="15">
    <source>
        <dbReference type="PIRSR" id="PIRSR601929-2"/>
    </source>
</evidence>
<dbReference type="Proteomes" id="UP000004994">
    <property type="component" value="Chromosome 7"/>
</dbReference>
<dbReference type="RefSeq" id="XP_019070500.1">
    <property type="nucleotide sequence ID" value="XM_019214955.3"/>
</dbReference>
<dbReference type="SMR" id="A0A3Q7ICH6"/>
<dbReference type="InterPro" id="IPR011051">
    <property type="entry name" value="RmlC_Cupin_sf"/>
</dbReference>
<evidence type="ECO:0000256" key="4">
    <source>
        <dbReference type="ARBA" id="ARBA00022523"/>
    </source>
</evidence>
<evidence type="ECO:0000259" key="19">
    <source>
        <dbReference type="SMART" id="SM00835"/>
    </source>
</evidence>
<dbReference type="GO" id="GO:0048046">
    <property type="term" value="C:apoplast"/>
    <property type="evidence" value="ECO:0007669"/>
    <property type="project" value="UniProtKB-SubCell"/>
</dbReference>
<evidence type="ECO:0000256" key="5">
    <source>
        <dbReference type="ARBA" id="ARBA00022525"/>
    </source>
</evidence>
<feature type="disulfide bond" evidence="16">
    <location>
        <begin position="57"/>
        <end position="73"/>
    </location>
</feature>
<feature type="domain" description="Cupin type-1" evidence="19">
    <location>
        <begin position="87"/>
        <end position="239"/>
    </location>
</feature>
<dbReference type="FunCoup" id="A0A3Q7ICH6">
    <property type="interactions" value="32"/>
</dbReference>
<evidence type="ECO:0000256" key="14">
    <source>
        <dbReference type="PIRSR" id="PIRSR601929-1"/>
    </source>
</evidence>
<feature type="binding site" evidence="15">
    <location>
        <position position="142"/>
    </location>
    <ligand>
        <name>Mn(2+)</name>
        <dbReference type="ChEBI" id="CHEBI:29035"/>
    </ligand>
</feature>
<reference evidence="20" key="2">
    <citation type="submission" date="2019-01" db="UniProtKB">
        <authorList>
            <consortium name="EnsemblPlants"/>
        </authorList>
    </citation>
    <scope>IDENTIFICATION</scope>
    <source>
        <strain evidence="20">cv. Heinz 1706</strain>
    </source>
</reference>
<comment type="function">
    <text evidence="12">May interact with bacterial adhesins thereby protecting the reproductive tissues from microbial attack. Has no oxalate oxidase activity.</text>
</comment>
<dbReference type="GeneID" id="101257878"/>
<organism evidence="20">
    <name type="scientific">Solanum lycopersicum</name>
    <name type="common">Tomato</name>
    <name type="synonym">Lycopersicon esculentum</name>
    <dbReference type="NCBI Taxonomy" id="4081"/>
    <lineage>
        <taxon>Eukaryota</taxon>
        <taxon>Viridiplantae</taxon>
        <taxon>Streptophyta</taxon>
        <taxon>Embryophyta</taxon>
        <taxon>Tracheophyta</taxon>
        <taxon>Spermatophyta</taxon>
        <taxon>Magnoliopsida</taxon>
        <taxon>eudicotyledons</taxon>
        <taxon>Gunneridae</taxon>
        <taxon>Pentapetalae</taxon>
        <taxon>asterids</taxon>
        <taxon>lamiids</taxon>
        <taxon>Solanales</taxon>
        <taxon>Solanaceae</taxon>
        <taxon>Solanoideae</taxon>
        <taxon>Solaneae</taxon>
        <taxon>Solanum</taxon>
        <taxon>Solanum subgen. Lycopersicon</taxon>
    </lineage>
</organism>
<proteinExistence type="inferred from homology"/>
<dbReference type="InParanoid" id="A0A3Q7ICH6"/>
<dbReference type="GO" id="GO:0030145">
    <property type="term" value="F:manganese ion binding"/>
    <property type="evidence" value="ECO:0007669"/>
    <property type="project" value="UniProtKB-UniRule"/>
</dbReference>
<evidence type="ECO:0000256" key="12">
    <source>
        <dbReference type="ARBA" id="ARBA00058969"/>
    </source>
</evidence>
<keyword evidence="18" id="KW-0472">Membrane</keyword>
<evidence type="ECO:0000256" key="1">
    <source>
        <dbReference type="ARBA" id="ARBA00001936"/>
    </source>
</evidence>
<feature type="transmembrane region" description="Helical" evidence="18">
    <location>
        <begin position="21"/>
        <end position="42"/>
    </location>
</feature>
<dbReference type="GO" id="GO:2000280">
    <property type="term" value="P:regulation of root development"/>
    <property type="evidence" value="ECO:0007669"/>
    <property type="project" value="UniProtKB-ARBA"/>
</dbReference>
<accession>A0A3Q7ICH6</accession>